<gene>
    <name evidence="5" type="ORF">DS031_04035</name>
</gene>
<dbReference type="PANTHER" id="PTHR42781:SF4">
    <property type="entry name" value="SPERMIDINE_PUTRESCINE IMPORT ATP-BINDING PROTEIN POTA"/>
    <property type="match status" value="1"/>
</dbReference>
<comment type="caution">
    <text evidence="5">The sequence shown here is derived from an EMBL/GenBank/DDBJ whole genome shotgun (WGS) entry which is preliminary data.</text>
</comment>
<evidence type="ECO:0000313" key="5">
    <source>
        <dbReference type="EMBL" id="RBW70663.1"/>
    </source>
</evidence>
<dbReference type="PROSITE" id="PS50893">
    <property type="entry name" value="ABC_TRANSPORTER_2"/>
    <property type="match status" value="1"/>
</dbReference>
<dbReference type="SMART" id="SM00382">
    <property type="entry name" value="AAA"/>
    <property type="match status" value="1"/>
</dbReference>
<dbReference type="SUPFAM" id="SSF50331">
    <property type="entry name" value="MOP-like"/>
    <property type="match status" value="1"/>
</dbReference>
<dbReference type="SUPFAM" id="SSF52540">
    <property type="entry name" value="P-loop containing nucleoside triphosphate hydrolases"/>
    <property type="match status" value="1"/>
</dbReference>
<dbReference type="PANTHER" id="PTHR42781">
    <property type="entry name" value="SPERMIDINE/PUTRESCINE IMPORT ATP-BINDING PROTEIN POTA"/>
    <property type="match status" value="1"/>
</dbReference>
<accession>A0A366Y2M5</accession>
<keyword evidence="2" id="KW-0547">Nucleotide-binding</keyword>
<dbReference type="Gene3D" id="3.40.50.300">
    <property type="entry name" value="P-loop containing nucleotide triphosphate hydrolases"/>
    <property type="match status" value="1"/>
</dbReference>
<organism evidence="5 6">
    <name type="scientific">Bacillus taeanensis</name>
    <dbReference type="NCBI Taxonomy" id="273032"/>
    <lineage>
        <taxon>Bacteria</taxon>
        <taxon>Bacillati</taxon>
        <taxon>Bacillota</taxon>
        <taxon>Bacilli</taxon>
        <taxon>Bacillales</taxon>
        <taxon>Bacillaceae</taxon>
        <taxon>Bacillus</taxon>
    </lineage>
</organism>
<dbReference type="InterPro" id="IPR013611">
    <property type="entry name" value="Transp-assoc_OB_typ2"/>
</dbReference>
<dbReference type="InterPro" id="IPR017871">
    <property type="entry name" value="ABC_transporter-like_CS"/>
</dbReference>
<proteinExistence type="predicted"/>
<protein>
    <submittedName>
        <fullName evidence="5">ABC transporter ATP-binding protein</fullName>
    </submittedName>
</protein>
<dbReference type="RefSeq" id="WP_113804657.1">
    <property type="nucleotide sequence ID" value="NZ_QOCW01000003.1"/>
</dbReference>
<dbReference type="InterPro" id="IPR008995">
    <property type="entry name" value="Mo/tungstate-bd_C_term_dom"/>
</dbReference>
<reference evidence="5 6" key="1">
    <citation type="submission" date="2018-07" db="EMBL/GenBank/DDBJ databases">
        <title>Lottiidibacillus patelloidae gen. nov., sp. nov., isolated from the intestinal tract of a marine limpet and the reclassification of B. taeanensis BH030017T, B. algicola KMM 3737T and B. hwajinpoensis SW-72T as genus Lottiidibacillus.</title>
        <authorList>
            <person name="Liu R."/>
            <person name="Huang Z."/>
        </authorList>
    </citation>
    <scope>NUCLEOTIDE SEQUENCE [LARGE SCALE GENOMIC DNA]</scope>
    <source>
        <strain evidence="5 6">BH030017</strain>
    </source>
</reference>
<name>A0A366Y2M5_9BACI</name>
<evidence type="ECO:0000313" key="6">
    <source>
        <dbReference type="Proteomes" id="UP000253314"/>
    </source>
</evidence>
<evidence type="ECO:0000259" key="4">
    <source>
        <dbReference type="PROSITE" id="PS50893"/>
    </source>
</evidence>
<dbReference type="InterPro" id="IPR027417">
    <property type="entry name" value="P-loop_NTPase"/>
</dbReference>
<dbReference type="EMBL" id="QOCW01000003">
    <property type="protein sequence ID" value="RBW70663.1"/>
    <property type="molecule type" value="Genomic_DNA"/>
</dbReference>
<dbReference type="PROSITE" id="PS00211">
    <property type="entry name" value="ABC_TRANSPORTER_1"/>
    <property type="match status" value="1"/>
</dbReference>
<dbReference type="AlphaFoldDB" id="A0A366Y2M5"/>
<feature type="domain" description="ABC transporter" evidence="4">
    <location>
        <begin position="3"/>
        <end position="241"/>
    </location>
</feature>
<keyword evidence="6" id="KW-1185">Reference proteome</keyword>
<dbReference type="FunFam" id="3.40.50.300:FF:000042">
    <property type="entry name" value="Maltose/maltodextrin ABC transporter, ATP-binding protein"/>
    <property type="match status" value="1"/>
</dbReference>
<evidence type="ECO:0000256" key="3">
    <source>
        <dbReference type="ARBA" id="ARBA00022840"/>
    </source>
</evidence>
<dbReference type="GO" id="GO:0140359">
    <property type="term" value="F:ABC-type transporter activity"/>
    <property type="evidence" value="ECO:0007669"/>
    <property type="project" value="UniProtKB-ARBA"/>
</dbReference>
<keyword evidence="3 5" id="KW-0067">ATP-binding</keyword>
<dbReference type="OrthoDB" id="9790614at2"/>
<dbReference type="GO" id="GO:0043190">
    <property type="term" value="C:ATP-binding cassette (ABC) transporter complex"/>
    <property type="evidence" value="ECO:0007669"/>
    <property type="project" value="InterPro"/>
</dbReference>
<dbReference type="InterPro" id="IPR003439">
    <property type="entry name" value="ABC_transporter-like_ATP-bd"/>
</dbReference>
<evidence type="ECO:0000256" key="1">
    <source>
        <dbReference type="ARBA" id="ARBA00022448"/>
    </source>
</evidence>
<sequence>MSIKVTNVKMNYKNFTALKSINLTIHSGEFVAILGPSGCGKTTLLRLLAGFSKPTEGTIFIDDEECGSSNKLVPPEKRNIGMVFQSFALWPHMNVREHVKFPLLHHKFVSETLKKNPNSRVNKVLDIVGMKSFVNRMPHELSGGQKQRVALARAIAPQPQLLLMDEPLSSLDAELRMEMRREIINIHQTTKSAIVYVTHDQSEALAMADRIVVMNNGTIEQIGTPKEIYCYPKTEFVASFVGKANLVSGKWKGNTFTPTAGSCFNKWDGTKVSQIFKDKNLYPVRPEQFTLSKEVTGNGIIGTIQSIQYQGKEVHYTLDVFSEEWVVHDRFFSNYSIGERVYITPDTVQSTLNMVVVK</sequence>
<dbReference type="InterPro" id="IPR050093">
    <property type="entry name" value="ABC_SmlMolc_Importer"/>
</dbReference>
<dbReference type="GO" id="GO:0016887">
    <property type="term" value="F:ATP hydrolysis activity"/>
    <property type="evidence" value="ECO:0007669"/>
    <property type="project" value="InterPro"/>
</dbReference>
<keyword evidence="1" id="KW-0813">Transport</keyword>
<dbReference type="InterPro" id="IPR003593">
    <property type="entry name" value="AAA+_ATPase"/>
</dbReference>
<dbReference type="Proteomes" id="UP000253314">
    <property type="component" value="Unassembled WGS sequence"/>
</dbReference>
<dbReference type="Pfam" id="PF08402">
    <property type="entry name" value="TOBE_2"/>
    <property type="match status" value="1"/>
</dbReference>
<evidence type="ECO:0000256" key="2">
    <source>
        <dbReference type="ARBA" id="ARBA00022741"/>
    </source>
</evidence>
<dbReference type="Pfam" id="PF00005">
    <property type="entry name" value="ABC_tran"/>
    <property type="match status" value="1"/>
</dbReference>
<dbReference type="Gene3D" id="2.40.50.100">
    <property type="match status" value="1"/>
</dbReference>
<dbReference type="GO" id="GO:0005524">
    <property type="term" value="F:ATP binding"/>
    <property type="evidence" value="ECO:0007669"/>
    <property type="project" value="UniProtKB-KW"/>
</dbReference>